<dbReference type="RefSeq" id="WP_223862853.1">
    <property type="nucleotide sequence ID" value="NZ_FNKU01000003.1"/>
</dbReference>
<dbReference type="EMBL" id="RBOW01000099">
    <property type="protein sequence ID" value="RMN40312.1"/>
    <property type="molecule type" value="Genomic_DNA"/>
</dbReference>
<dbReference type="AlphaFoldDB" id="A0A0P9RDD8"/>
<reference evidence="1 3" key="1">
    <citation type="submission" date="2015-09" db="EMBL/GenBank/DDBJ databases">
        <title>Genome announcement of multiple Pseudomonas syringae strains.</title>
        <authorList>
            <person name="Thakur S."/>
            <person name="Wang P.W."/>
            <person name="Gong Y."/>
            <person name="Weir B.S."/>
            <person name="Guttman D.S."/>
        </authorList>
    </citation>
    <scope>NUCLEOTIDE SEQUENCE [LARGE SCALE GENOMIC DNA]</scope>
    <source>
        <strain evidence="1 3">ICMP2823</strain>
    </source>
</reference>
<gene>
    <name evidence="1" type="ORF">ALO81_200068</name>
    <name evidence="2" type="ORF">ALQ64_03706</name>
</gene>
<dbReference type="Proteomes" id="UP000281372">
    <property type="component" value="Unassembled WGS sequence"/>
</dbReference>
<evidence type="ECO:0000313" key="3">
    <source>
        <dbReference type="Proteomes" id="UP000050564"/>
    </source>
</evidence>
<accession>A0A0P9RDD8</accession>
<sequence length="148" mass="17186">MLFGDEADAHAYGATREWKTVMSEVFVSTVHPNLGRLYWAYTPADVGYPDHCSITDWSELATKFPKGWRDHDYLHWLHKSHIYRVFDPDDVFADYAVEDDEENEIHEQRLSGLLAGLHAKSGQTVEEFRLWMFRADWVDVPALLVVES</sequence>
<dbReference type="PATRIC" id="fig|86840.3.peg.4328"/>
<proteinExistence type="predicted"/>
<name>A0A0P9RDD8_PSECA</name>
<protein>
    <submittedName>
        <fullName evidence="1">Uncharacterized protein</fullName>
    </submittedName>
</protein>
<reference evidence="2 4" key="2">
    <citation type="submission" date="2018-08" db="EMBL/GenBank/DDBJ databases">
        <title>Recombination of ecologically and evolutionarily significant loci maintains genetic cohesion in the Pseudomonas syringae species complex.</title>
        <authorList>
            <person name="Dillon M."/>
            <person name="Thakur S."/>
            <person name="Almeida R.N.D."/>
            <person name="Weir B.S."/>
            <person name="Guttman D.S."/>
        </authorList>
    </citation>
    <scope>NUCLEOTIDE SEQUENCE [LARGE SCALE GENOMIC DNA]</scope>
    <source>
        <strain evidence="2 4">ICMP 2821</strain>
    </source>
</reference>
<dbReference type="Proteomes" id="UP000050564">
    <property type="component" value="Unassembled WGS sequence"/>
</dbReference>
<evidence type="ECO:0000313" key="2">
    <source>
        <dbReference type="EMBL" id="RMN40312.1"/>
    </source>
</evidence>
<evidence type="ECO:0000313" key="1">
    <source>
        <dbReference type="EMBL" id="KPW81856.1"/>
    </source>
</evidence>
<evidence type="ECO:0000313" key="4">
    <source>
        <dbReference type="Proteomes" id="UP000281372"/>
    </source>
</evidence>
<organism evidence="1 3">
    <name type="scientific">Pseudomonas cannabina</name>
    <dbReference type="NCBI Taxonomy" id="86840"/>
    <lineage>
        <taxon>Bacteria</taxon>
        <taxon>Pseudomonadati</taxon>
        <taxon>Pseudomonadota</taxon>
        <taxon>Gammaproteobacteria</taxon>
        <taxon>Pseudomonadales</taxon>
        <taxon>Pseudomonadaceae</taxon>
        <taxon>Pseudomonas</taxon>
    </lineage>
</organism>
<comment type="caution">
    <text evidence="1">The sequence shown here is derived from an EMBL/GenBank/DDBJ whole genome shotgun (WGS) entry which is preliminary data.</text>
</comment>
<dbReference type="EMBL" id="LJPX01000010">
    <property type="protein sequence ID" value="KPW81856.1"/>
    <property type="molecule type" value="Genomic_DNA"/>
</dbReference>